<keyword evidence="8" id="KW-0805">Transcription regulation</keyword>
<evidence type="ECO:0000256" key="12">
    <source>
        <dbReference type="PIRSR" id="PIRSR618455-2"/>
    </source>
</evidence>
<comment type="caution">
    <text evidence="15">The sequence shown here is derived from an EMBL/GenBank/DDBJ whole genome shotgun (WGS) entry which is preliminary data.</text>
</comment>
<dbReference type="InterPro" id="IPR036390">
    <property type="entry name" value="WH_DNA-bd_sf"/>
</dbReference>
<dbReference type="SUPFAM" id="SSF46785">
    <property type="entry name" value="Winged helix' DNA-binding domain"/>
    <property type="match status" value="1"/>
</dbReference>
<dbReference type="NCBIfam" id="TIGR00854">
    <property type="entry name" value="pts-sorbose"/>
    <property type="match status" value="1"/>
</dbReference>
<keyword evidence="2" id="KW-0813">Transport</keyword>
<dbReference type="PANTHER" id="PTHR44846:SF1">
    <property type="entry name" value="MANNOSYL-D-GLYCERATE TRANSPORT_METABOLISM SYSTEM REPRESSOR MNGR-RELATED"/>
    <property type="match status" value="1"/>
</dbReference>
<name>A0A3R9YE10_9ENTE</name>
<evidence type="ECO:0000256" key="8">
    <source>
        <dbReference type="ARBA" id="ARBA00023015"/>
    </source>
</evidence>
<dbReference type="SUPFAM" id="SSF52728">
    <property type="entry name" value="PTS IIb component"/>
    <property type="match status" value="1"/>
</dbReference>
<dbReference type="InterPro" id="IPR004720">
    <property type="entry name" value="PTS_IIB_sorbose-sp"/>
</dbReference>
<evidence type="ECO:0000256" key="10">
    <source>
        <dbReference type="ARBA" id="ARBA00023163"/>
    </source>
</evidence>
<sequence length="400" mass="45477">MDEQKLPLYTIITTEMIRKIETKEWPVGSKIPSEKKLGELFQVSRITVRRALSELERKGYLVKKQGKGSFVKGKGGFELDIEFEDISFAISRMGMIPSIQLINSQLVIDPSIDDIRKEMDLDNYEYVYKIEQLFLGNKQPMYSQVTYLPFSRFPMIYYHELMDKQLIPFLAQKYNFRDIEFEKHYSAGNLKQADNFLEAQTGSSYTQLKIIGKESEKIVFLSTGKAINRLPAYLINKTGGNIMSTPNILLTRIDNRLVHGQVGVTWTKTLGANLILVANDEAATEPLQQKLMSTTAKSSGAGIRFFTLEKTSQIISKAADRQKIFIVVKTPKDVRSLVEAGVPIKEVNVGNMHFSPGKVEVTKKVYVDEQDKEDLMYLVNKGIDVYIQDVPGDRKVSIQF</sequence>
<evidence type="ECO:0000256" key="4">
    <source>
        <dbReference type="ARBA" id="ARBA00022597"/>
    </source>
</evidence>
<dbReference type="GO" id="GO:0003700">
    <property type="term" value="F:DNA-binding transcription factor activity"/>
    <property type="evidence" value="ECO:0007669"/>
    <property type="project" value="InterPro"/>
</dbReference>
<dbReference type="InterPro" id="IPR036388">
    <property type="entry name" value="WH-like_DNA-bd_sf"/>
</dbReference>
<keyword evidence="5" id="KW-0808">Transferase</keyword>
<dbReference type="Pfam" id="PF00392">
    <property type="entry name" value="GntR"/>
    <property type="match status" value="1"/>
</dbReference>
<dbReference type="RefSeq" id="WP_125943514.1">
    <property type="nucleotide sequence ID" value="NZ_PXZH01000003.1"/>
</dbReference>
<keyword evidence="6" id="KW-0598">Phosphotransferase system</keyword>
<keyword evidence="7" id="KW-0418">Kinase</keyword>
<evidence type="ECO:0000256" key="11">
    <source>
        <dbReference type="PIRSR" id="PIRSR618455-1"/>
    </source>
</evidence>
<dbReference type="CDD" id="cd07377">
    <property type="entry name" value="WHTH_GntR"/>
    <property type="match status" value="1"/>
</dbReference>
<dbReference type="PRINTS" id="PR00035">
    <property type="entry name" value="HTHGNTR"/>
</dbReference>
<dbReference type="PROSITE" id="PS51101">
    <property type="entry name" value="PTS_EIIB_TYPE_4"/>
    <property type="match status" value="1"/>
</dbReference>
<reference evidence="15 16" key="1">
    <citation type="submission" date="2018-03" db="EMBL/GenBank/DDBJ databases">
        <authorList>
            <person name="Gulvik C.A."/>
        </authorList>
    </citation>
    <scope>NUCLEOTIDE SEQUENCE [LARGE SCALE GENOMIC DNA]</scope>
    <source>
        <strain evidence="15 16">JCM 31581</strain>
    </source>
</reference>
<dbReference type="SUPFAM" id="SSF64288">
    <property type="entry name" value="Chorismate lyase-like"/>
    <property type="match status" value="1"/>
</dbReference>
<dbReference type="InterPro" id="IPR000524">
    <property type="entry name" value="Tscrpt_reg_HTH_GntR"/>
</dbReference>
<dbReference type="AlphaFoldDB" id="A0A3R9YE10"/>
<dbReference type="InterPro" id="IPR050679">
    <property type="entry name" value="Bact_HTH_transcr_reg"/>
</dbReference>
<dbReference type="Pfam" id="PF07702">
    <property type="entry name" value="UTRA"/>
    <property type="match status" value="1"/>
</dbReference>
<dbReference type="InterPro" id="IPR011663">
    <property type="entry name" value="UTRA"/>
</dbReference>
<dbReference type="CDD" id="cd00001">
    <property type="entry name" value="PTS_IIB_man"/>
    <property type="match status" value="1"/>
</dbReference>
<dbReference type="Gene3D" id="3.40.1410.10">
    <property type="entry name" value="Chorismate lyase-like"/>
    <property type="match status" value="1"/>
</dbReference>
<evidence type="ECO:0000259" key="14">
    <source>
        <dbReference type="PROSITE" id="PS51101"/>
    </source>
</evidence>
<comment type="subcellular location">
    <subcellularLocation>
        <location evidence="1">Cytoplasm</location>
    </subcellularLocation>
</comment>
<proteinExistence type="predicted"/>
<dbReference type="PROSITE" id="PS50949">
    <property type="entry name" value="HTH_GNTR"/>
    <property type="match status" value="1"/>
</dbReference>
<dbReference type="EMBL" id="PXZH01000003">
    <property type="protein sequence ID" value="RST89087.1"/>
    <property type="molecule type" value="Genomic_DNA"/>
</dbReference>
<keyword evidence="10" id="KW-0804">Transcription</keyword>
<dbReference type="Proteomes" id="UP000277864">
    <property type="component" value="Unassembled WGS sequence"/>
</dbReference>
<evidence type="ECO:0000256" key="2">
    <source>
        <dbReference type="ARBA" id="ARBA00022448"/>
    </source>
</evidence>
<accession>A0A3R9YE10</accession>
<evidence type="ECO:0000256" key="3">
    <source>
        <dbReference type="ARBA" id="ARBA00022490"/>
    </source>
</evidence>
<dbReference type="Gene3D" id="3.40.35.10">
    <property type="entry name" value="Phosphotransferase system, sorbose subfamily IIB component"/>
    <property type="match status" value="1"/>
</dbReference>
<dbReference type="GO" id="GO:0008982">
    <property type="term" value="F:protein-N(PI)-phosphohistidine-sugar phosphotransferase activity"/>
    <property type="evidence" value="ECO:0007669"/>
    <property type="project" value="InterPro"/>
</dbReference>
<dbReference type="GO" id="GO:0005737">
    <property type="term" value="C:cytoplasm"/>
    <property type="evidence" value="ECO:0007669"/>
    <property type="project" value="UniProtKB-SubCell"/>
</dbReference>
<dbReference type="GO" id="GO:0003677">
    <property type="term" value="F:DNA binding"/>
    <property type="evidence" value="ECO:0007669"/>
    <property type="project" value="UniProtKB-KW"/>
</dbReference>
<keyword evidence="9" id="KW-0238">DNA-binding</keyword>
<evidence type="ECO:0000256" key="6">
    <source>
        <dbReference type="ARBA" id="ARBA00022683"/>
    </source>
</evidence>
<gene>
    <name evidence="15" type="ORF">C7P63_07310</name>
</gene>
<dbReference type="InterPro" id="IPR036667">
    <property type="entry name" value="PTS_IIB_sorbose-sp_sf"/>
</dbReference>
<dbReference type="SMART" id="SM00345">
    <property type="entry name" value="HTH_GNTR"/>
    <property type="match status" value="1"/>
</dbReference>
<evidence type="ECO:0000259" key="13">
    <source>
        <dbReference type="PROSITE" id="PS50949"/>
    </source>
</evidence>
<dbReference type="OrthoDB" id="9788818at2"/>
<feature type="active site" description="Pros-phosphohistidine intermediate; for EIIB activity" evidence="11">
    <location>
        <position position="259"/>
    </location>
</feature>
<feature type="domain" description="PTS EIIB type-4" evidence="14">
    <location>
        <begin position="244"/>
        <end position="400"/>
    </location>
</feature>
<dbReference type="Pfam" id="PF03830">
    <property type="entry name" value="PTSIIB_sorb"/>
    <property type="match status" value="1"/>
</dbReference>
<dbReference type="PANTHER" id="PTHR44846">
    <property type="entry name" value="MANNOSYL-D-GLYCERATE TRANSPORT/METABOLISM SYSTEM REPRESSOR MNGR-RELATED"/>
    <property type="match status" value="1"/>
</dbReference>
<dbReference type="NCBIfam" id="NF007288">
    <property type="entry name" value="PRK09756.1"/>
    <property type="match status" value="1"/>
</dbReference>
<feature type="modified residue" description="Phosphohistidine; by EIIA" evidence="12">
    <location>
        <position position="259"/>
    </location>
</feature>
<evidence type="ECO:0000313" key="16">
    <source>
        <dbReference type="Proteomes" id="UP000277864"/>
    </source>
</evidence>
<dbReference type="GO" id="GO:0009401">
    <property type="term" value="P:phosphoenolpyruvate-dependent sugar phosphotransferase system"/>
    <property type="evidence" value="ECO:0007669"/>
    <property type="project" value="UniProtKB-KW"/>
</dbReference>
<evidence type="ECO:0000256" key="9">
    <source>
        <dbReference type="ARBA" id="ARBA00023125"/>
    </source>
</evidence>
<evidence type="ECO:0000313" key="15">
    <source>
        <dbReference type="EMBL" id="RST89087.1"/>
    </source>
</evidence>
<dbReference type="InterPro" id="IPR028978">
    <property type="entry name" value="Chorismate_lyase_/UTRA_dom_sf"/>
</dbReference>
<organism evidence="15 16">
    <name type="scientific">Vagococcus humatus</name>
    <dbReference type="NCBI Taxonomy" id="1889241"/>
    <lineage>
        <taxon>Bacteria</taxon>
        <taxon>Bacillati</taxon>
        <taxon>Bacillota</taxon>
        <taxon>Bacilli</taxon>
        <taxon>Lactobacillales</taxon>
        <taxon>Enterococcaceae</taxon>
        <taxon>Vagococcus</taxon>
    </lineage>
</organism>
<dbReference type="Gene3D" id="1.10.10.10">
    <property type="entry name" value="Winged helix-like DNA-binding domain superfamily/Winged helix DNA-binding domain"/>
    <property type="match status" value="1"/>
</dbReference>
<keyword evidence="3" id="KW-0963">Cytoplasm</keyword>
<dbReference type="GO" id="GO:0016301">
    <property type="term" value="F:kinase activity"/>
    <property type="evidence" value="ECO:0007669"/>
    <property type="project" value="UniProtKB-KW"/>
</dbReference>
<evidence type="ECO:0000256" key="5">
    <source>
        <dbReference type="ARBA" id="ARBA00022679"/>
    </source>
</evidence>
<evidence type="ECO:0000256" key="1">
    <source>
        <dbReference type="ARBA" id="ARBA00004496"/>
    </source>
</evidence>
<keyword evidence="4" id="KW-0762">Sugar transport</keyword>
<dbReference type="InterPro" id="IPR018455">
    <property type="entry name" value="PTS_IIB_sorbose-sp_subgr"/>
</dbReference>
<feature type="domain" description="HTH gntR-type" evidence="13">
    <location>
        <begin position="6"/>
        <end position="74"/>
    </location>
</feature>
<dbReference type="FunFam" id="1.10.10.10:FF:000079">
    <property type="entry name" value="GntR family transcriptional regulator"/>
    <property type="match status" value="1"/>
</dbReference>
<evidence type="ECO:0000256" key="7">
    <source>
        <dbReference type="ARBA" id="ARBA00022777"/>
    </source>
</evidence>
<keyword evidence="16" id="KW-1185">Reference proteome</keyword>
<protein>
    <submittedName>
        <fullName evidence="15">GntR family transcriptional regulator</fullName>
    </submittedName>
</protein>
<dbReference type="GO" id="GO:0045892">
    <property type="term" value="P:negative regulation of DNA-templated transcription"/>
    <property type="evidence" value="ECO:0007669"/>
    <property type="project" value="TreeGrafter"/>
</dbReference>